<evidence type="ECO:0000256" key="3">
    <source>
        <dbReference type="ARBA" id="ARBA00022448"/>
    </source>
</evidence>
<keyword evidence="4" id="KW-0653">Protein transport</keyword>
<keyword evidence="8" id="KW-1185">Reference proteome</keyword>
<comment type="similarity">
    <text evidence="2">Belongs to the adaptor complexes large subunit family.</text>
</comment>
<gene>
    <name evidence="7" type="ORF">IE077_001394</name>
</gene>
<comment type="caution">
    <text evidence="7">The sequence shown here is derived from an EMBL/GenBank/DDBJ whole genome shotgun (WGS) entry which is preliminary data.</text>
</comment>
<keyword evidence="3" id="KW-0813">Transport</keyword>
<reference evidence="7 8" key="1">
    <citation type="journal article" date="2020" name="bioRxiv">
        <title>Metabolic contributions of an alphaproteobacterial endosymbiont in the apicomplexan Cardiosporidium cionae.</title>
        <authorList>
            <person name="Hunter E.S."/>
            <person name="Paight C.J."/>
            <person name="Lane C.E."/>
        </authorList>
    </citation>
    <scope>NUCLEOTIDE SEQUENCE [LARGE SCALE GENOMIC DNA]</scope>
    <source>
        <strain evidence="7">ESH_2018</strain>
    </source>
</reference>
<evidence type="ECO:0000256" key="2">
    <source>
        <dbReference type="ARBA" id="ARBA00006613"/>
    </source>
</evidence>
<dbReference type="InterPro" id="IPR026739">
    <property type="entry name" value="AP_beta"/>
</dbReference>
<dbReference type="InterPro" id="IPR016024">
    <property type="entry name" value="ARM-type_fold"/>
</dbReference>
<proteinExistence type="inferred from homology"/>
<dbReference type="InterPro" id="IPR011989">
    <property type="entry name" value="ARM-like"/>
</dbReference>
<evidence type="ECO:0000256" key="4">
    <source>
        <dbReference type="ARBA" id="ARBA00022927"/>
    </source>
</evidence>
<dbReference type="Pfam" id="PF01602">
    <property type="entry name" value="Adaptin_N"/>
    <property type="match status" value="1"/>
</dbReference>
<sequence length="431" mass="48057">MADKGYFHTDKRGEVFELRKALHDSNKNRKKDALKKVIAAITVGKDVSSLFPDVVNCMQTTNIELKKLVYLYVINYARSQPSLAILAVNTFRNDSMDANPLIRGLAIRTMGCIRLDQITEYLVEPLMRCCRDGDPYVRKTAAMCVAKLFDVSPVMVEDQGFLDILRNMLEDANPMVVANSVAALGEISEISGKSYLKDFINSSDQSVSKLLAALNECTEWGQVFLLDALALYDPSSASDAESVLERVTARLSHANSAVILSATKIVMKLLNFLEDEDSIRTIQRKLSPPLVTLLSAEPEIQYVALRNMNLIVQKRPSILASDVKMFFCKYNDPIYVKMEKIDIMVRLISERNIDQYLSCFFILFSTLISPSPHLSLSYLSPLSFSSPLSYLSPLSLISLTSLLLLTSLSHISHLSLLYLSPLSSLSLSLSI</sequence>
<evidence type="ECO:0000313" key="7">
    <source>
        <dbReference type="EMBL" id="KAF8821901.1"/>
    </source>
</evidence>
<name>A0ABQ7JCY4_9APIC</name>
<evidence type="ECO:0000259" key="6">
    <source>
        <dbReference type="Pfam" id="PF01602"/>
    </source>
</evidence>
<protein>
    <submittedName>
        <fullName evidence="7">Beta adaptin protein</fullName>
    </submittedName>
</protein>
<feature type="domain" description="Clathrin/coatomer adaptor adaptin-like N-terminal" evidence="6">
    <location>
        <begin position="14"/>
        <end position="356"/>
    </location>
</feature>
<dbReference type="SUPFAM" id="SSF48371">
    <property type="entry name" value="ARM repeat"/>
    <property type="match status" value="1"/>
</dbReference>
<dbReference type="InterPro" id="IPR002553">
    <property type="entry name" value="Clathrin/coatomer_adapt-like_N"/>
</dbReference>
<evidence type="ECO:0000256" key="5">
    <source>
        <dbReference type="ARBA" id="ARBA00023136"/>
    </source>
</evidence>
<dbReference type="EMBL" id="JADAQX010000111">
    <property type="protein sequence ID" value="KAF8821901.1"/>
    <property type="molecule type" value="Genomic_DNA"/>
</dbReference>
<organism evidence="7 8">
    <name type="scientific">Cardiosporidium cionae</name>
    <dbReference type="NCBI Taxonomy" id="476202"/>
    <lineage>
        <taxon>Eukaryota</taxon>
        <taxon>Sar</taxon>
        <taxon>Alveolata</taxon>
        <taxon>Apicomplexa</taxon>
        <taxon>Aconoidasida</taxon>
        <taxon>Nephromycida</taxon>
        <taxon>Cardiosporidium</taxon>
    </lineage>
</organism>
<keyword evidence="5" id="KW-0472">Membrane</keyword>
<accession>A0ABQ7JCY4</accession>
<dbReference type="Proteomes" id="UP000823046">
    <property type="component" value="Unassembled WGS sequence"/>
</dbReference>
<evidence type="ECO:0000256" key="1">
    <source>
        <dbReference type="ARBA" id="ARBA00004308"/>
    </source>
</evidence>
<dbReference type="Gene3D" id="1.25.10.10">
    <property type="entry name" value="Leucine-rich Repeat Variant"/>
    <property type="match status" value="1"/>
</dbReference>
<evidence type="ECO:0000313" key="8">
    <source>
        <dbReference type="Proteomes" id="UP000823046"/>
    </source>
</evidence>
<comment type="subcellular location">
    <subcellularLocation>
        <location evidence="1">Endomembrane system</location>
    </subcellularLocation>
</comment>
<dbReference type="PANTHER" id="PTHR11134">
    <property type="entry name" value="ADAPTOR COMPLEX SUBUNIT BETA FAMILY MEMBER"/>
    <property type="match status" value="1"/>
</dbReference>